<dbReference type="InterPro" id="IPR003358">
    <property type="entry name" value="tRNA_(Gua-N-7)_MeTrfase_Trmb"/>
</dbReference>
<dbReference type="InterPro" id="IPR029063">
    <property type="entry name" value="SAM-dependent_MTases_sf"/>
</dbReference>
<dbReference type="CDD" id="cd02440">
    <property type="entry name" value="AdoMet_MTases"/>
    <property type="match status" value="1"/>
</dbReference>
<dbReference type="KEGG" id="alkq:M9189_12160"/>
<comment type="catalytic activity">
    <reaction evidence="1 7">
        <text>guanosine(46) in tRNA + S-adenosyl-L-methionine = N(7)-methylguanosine(46) in tRNA + S-adenosyl-L-homocysteine</text>
        <dbReference type="Rhea" id="RHEA:42708"/>
        <dbReference type="Rhea" id="RHEA-COMP:10188"/>
        <dbReference type="Rhea" id="RHEA-COMP:10189"/>
        <dbReference type="ChEBI" id="CHEBI:57856"/>
        <dbReference type="ChEBI" id="CHEBI:59789"/>
        <dbReference type="ChEBI" id="CHEBI:74269"/>
        <dbReference type="ChEBI" id="CHEBI:74480"/>
        <dbReference type="EC" id="2.1.1.33"/>
    </reaction>
</comment>
<feature type="binding site" evidence="7">
    <location>
        <position position="161"/>
    </location>
    <ligand>
        <name>substrate</name>
    </ligand>
</feature>
<dbReference type="RefSeq" id="WP_250723586.1">
    <property type="nucleotide sequence ID" value="NZ_CP098400.1"/>
</dbReference>
<evidence type="ECO:0000256" key="1">
    <source>
        <dbReference type="ARBA" id="ARBA00000142"/>
    </source>
</evidence>
<evidence type="ECO:0000313" key="9">
    <source>
        <dbReference type="Proteomes" id="UP001056426"/>
    </source>
</evidence>
<evidence type="ECO:0000256" key="6">
    <source>
        <dbReference type="ARBA" id="ARBA00022694"/>
    </source>
</evidence>
<dbReference type="EMBL" id="CP098400">
    <property type="protein sequence ID" value="URW79605.1"/>
    <property type="molecule type" value="Genomic_DNA"/>
</dbReference>
<dbReference type="Pfam" id="PF02390">
    <property type="entry name" value="Methyltransf_4"/>
    <property type="match status" value="1"/>
</dbReference>
<dbReference type="PROSITE" id="PS51625">
    <property type="entry name" value="SAM_MT_TRMB"/>
    <property type="match status" value="1"/>
</dbReference>
<evidence type="ECO:0000256" key="4">
    <source>
        <dbReference type="ARBA" id="ARBA00022679"/>
    </source>
</evidence>
<dbReference type="Gene3D" id="3.40.50.150">
    <property type="entry name" value="Vaccinia Virus protein VP39"/>
    <property type="match status" value="1"/>
</dbReference>
<dbReference type="PANTHER" id="PTHR23417">
    <property type="entry name" value="3-DEOXY-D-MANNO-OCTULOSONIC-ACID TRANSFERASE/TRNA GUANINE-N 7 - -METHYLTRANSFERASE"/>
    <property type="match status" value="1"/>
</dbReference>
<dbReference type="EC" id="2.1.1.33" evidence="7"/>
<sequence>MARKMNKLEKFAEMDKLPNVIQADFSEVFRTDYKLKGRWSAEFFGNTNPVVLELGCGRGEYTVALARKYPDKNFIGVDIKGARMYNGASTAYKEGLRNAAFIRSRIEMIGSFFAPSEIDEIWLTFPDPQMQKTRKRLTACRFLELYARFLKPGGIIHLKTDSNFMYIYTRELVLHNGLTMITDQSDLYNSGFEDEILSVRTYYEERFLGQGMAIKYLSFRLDNKNTLVEPQVDIPRDNYRNTGRRVAFDDQQG</sequence>
<protein>
    <recommendedName>
        <fullName evidence="7">tRNA (guanine-N(7)-)-methyltransferase</fullName>
        <ecNumber evidence="7">2.1.1.33</ecNumber>
    </recommendedName>
    <alternativeName>
        <fullName evidence="7">tRNA (guanine(46)-N(7))-methyltransferase</fullName>
    </alternativeName>
    <alternativeName>
        <fullName evidence="7">tRNA(m7G46)-methyltransferase</fullName>
    </alternativeName>
</protein>
<keyword evidence="5 7" id="KW-0949">S-adenosyl-L-methionine</keyword>
<feature type="binding site" evidence="7">
    <location>
        <position position="127"/>
    </location>
    <ligand>
        <name>S-adenosyl-L-methionine</name>
        <dbReference type="ChEBI" id="CHEBI:59789"/>
    </ligand>
</feature>
<reference evidence="8" key="2">
    <citation type="submission" date="2022-06" db="EMBL/GenBank/DDBJ databases">
        <title>Xiashengella guii gen. nov. sp. nov., a bacterium isolated form anaerobic digestion tank.</title>
        <authorList>
            <person name="Huang H."/>
        </authorList>
    </citation>
    <scope>NUCLEOTIDE SEQUENCE</scope>
    <source>
        <strain evidence="8">Ai-910</strain>
    </source>
</reference>
<proteinExistence type="inferred from homology"/>
<keyword evidence="6 7" id="KW-0819">tRNA processing</keyword>
<accession>A0A9J6ZPJ8</accession>
<comment type="function">
    <text evidence="2 7">Catalyzes the formation of N(7)-methylguanine at position 46 (m7G46) in tRNA.</text>
</comment>
<dbReference type="InterPro" id="IPR055361">
    <property type="entry name" value="tRNA_methyltr_TrmB_bact"/>
</dbReference>
<dbReference type="GO" id="GO:0043527">
    <property type="term" value="C:tRNA methyltransferase complex"/>
    <property type="evidence" value="ECO:0007669"/>
    <property type="project" value="TreeGrafter"/>
</dbReference>
<gene>
    <name evidence="7 8" type="primary">trmB</name>
    <name evidence="8" type="ORF">M9189_12160</name>
</gene>
<comment type="similarity">
    <text evidence="7">Belongs to the class I-like SAM-binding methyltransferase superfamily. TrmB family.</text>
</comment>
<comment type="caution">
    <text evidence="7">Lacks conserved residue(s) required for the propagation of feature annotation.</text>
</comment>
<feature type="binding site" evidence="7">
    <location>
        <position position="53"/>
    </location>
    <ligand>
        <name>S-adenosyl-L-methionine</name>
        <dbReference type="ChEBI" id="CHEBI:59789"/>
    </ligand>
</feature>
<evidence type="ECO:0000313" key="8">
    <source>
        <dbReference type="EMBL" id="URW79605.1"/>
    </source>
</evidence>
<organism evidence="8 9">
    <name type="scientific">Xiashengella succiniciproducens</name>
    <dbReference type="NCBI Taxonomy" id="2949635"/>
    <lineage>
        <taxon>Bacteria</taxon>
        <taxon>Pseudomonadati</taxon>
        <taxon>Bacteroidota</taxon>
        <taxon>Bacteroidia</taxon>
        <taxon>Marinilabiliales</taxon>
        <taxon>Marinilabiliaceae</taxon>
        <taxon>Xiashengella</taxon>
    </lineage>
</organism>
<comment type="pathway">
    <text evidence="7">tRNA modification; N(7)-methylguanine-tRNA biosynthesis.</text>
</comment>
<dbReference type="AlphaFoldDB" id="A0A9J6ZPJ8"/>
<evidence type="ECO:0000256" key="7">
    <source>
        <dbReference type="HAMAP-Rule" id="MF_01057"/>
    </source>
</evidence>
<keyword evidence="4 7" id="KW-0808">Transferase</keyword>
<keyword evidence="3 7" id="KW-0489">Methyltransferase</keyword>
<dbReference type="NCBIfam" id="NF001080">
    <property type="entry name" value="PRK00121.2-2"/>
    <property type="match status" value="1"/>
</dbReference>
<evidence type="ECO:0000256" key="2">
    <source>
        <dbReference type="ARBA" id="ARBA00003015"/>
    </source>
</evidence>
<name>A0A9J6ZPJ8_9BACT</name>
<reference evidence="8" key="1">
    <citation type="submission" date="2022-05" db="EMBL/GenBank/DDBJ databases">
        <authorList>
            <person name="Sun X."/>
        </authorList>
    </citation>
    <scope>NUCLEOTIDE SEQUENCE</scope>
    <source>
        <strain evidence="8">Ai-910</strain>
    </source>
</reference>
<feature type="binding site" evidence="7">
    <location>
        <position position="78"/>
    </location>
    <ligand>
        <name>S-adenosyl-L-methionine</name>
        <dbReference type="ChEBI" id="CHEBI:59789"/>
    </ligand>
</feature>
<dbReference type="HAMAP" id="MF_01057">
    <property type="entry name" value="tRNA_methyltr_TrmB"/>
    <property type="match status" value="1"/>
</dbReference>
<evidence type="ECO:0000256" key="5">
    <source>
        <dbReference type="ARBA" id="ARBA00022691"/>
    </source>
</evidence>
<evidence type="ECO:0000256" key="3">
    <source>
        <dbReference type="ARBA" id="ARBA00022603"/>
    </source>
</evidence>
<dbReference type="SUPFAM" id="SSF53335">
    <property type="entry name" value="S-adenosyl-L-methionine-dependent methyltransferases"/>
    <property type="match status" value="1"/>
</dbReference>
<dbReference type="PANTHER" id="PTHR23417:SF14">
    <property type="entry name" value="PENTACOTRIPEPTIDE-REPEAT REGION OF PRORP DOMAIN-CONTAINING PROTEIN"/>
    <property type="match status" value="1"/>
</dbReference>
<keyword evidence="9" id="KW-1185">Reference proteome</keyword>
<dbReference type="Proteomes" id="UP001056426">
    <property type="component" value="Chromosome"/>
</dbReference>
<dbReference type="GO" id="GO:0008176">
    <property type="term" value="F:tRNA (guanine(46)-N7)-methyltransferase activity"/>
    <property type="evidence" value="ECO:0007669"/>
    <property type="project" value="UniProtKB-UniRule"/>
</dbReference>
<feature type="binding site" evidence="7">
    <location>
        <begin position="201"/>
        <end position="204"/>
    </location>
    <ligand>
        <name>substrate</name>
    </ligand>
</feature>